<dbReference type="PANTHER" id="PTHR36983:SF2">
    <property type="entry name" value="DNAJ HOMOLOG SUBFAMILY C MEMBER 13"/>
    <property type="match status" value="1"/>
</dbReference>
<protein>
    <submittedName>
        <fullName evidence="1">Uncharacterized protein</fullName>
    </submittedName>
</protein>
<dbReference type="GO" id="GO:0007032">
    <property type="term" value="P:endosome organization"/>
    <property type="evidence" value="ECO:0007669"/>
    <property type="project" value="InterPro"/>
</dbReference>
<accession>A0A1Y3BLC1</accession>
<keyword evidence="2" id="KW-1185">Reference proteome</keyword>
<gene>
    <name evidence="1" type="ORF">BLA29_009021</name>
</gene>
<sequence>VYLRLYNKSPGWILSRPKEFLLELLEYAKNSCDKSDIDEEKLDMVNNALHILLTTQSDLLILIPPTGYIQIFINKLDNNNLIVSKTCLSLIHKFSLNLACLNDMIVTGKLAKNFNTIIETHPTLIELLCDSMVKIFEAKNEEFIHQSINTGLINNLLKVLDSNASQSTKAKVVQMFQTVLDSEYNSQINEVLNNSNIWKDFKDQKHDLFITSSNANHLLTNSTVNIAGYLKQSSAKTLPLVPPPIEE</sequence>
<dbReference type="InterPro" id="IPR044978">
    <property type="entry name" value="GRV2/DNAJC13"/>
</dbReference>
<feature type="non-terminal residue" evidence="1">
    <location>
        <position position="1"/>
    </location>
</feature>
<dbReference type="InterPro" id="IPR016024">
    <property type="entry name" value="ARM-type_fold"/>
</dbReference>
<dbReference type="OrthoDB" id="69656at2759"/>
<evidence type="ECO:0000313" key="1">
    <source>
        <dbReference type="EMBL" id="OTF80603.1"/>
    </source>
</evidence>
<proteinExistence type="predicted"/>
<dbReference type="Proteomes" id="UP000194236">
    <property type="component" value="Unassembled WGS sequence"/>
</dbReference>
<reference evidence="1 2" key="1">
    <citation type="submission" date="2017-03" db="EMBL/GenBank/DDBJ databases">
        <title>Genome Survey of Euroglyphus maynei.</title>
        <authorList>
            <person name="Arlian L.G."/>
            <person name="Morgan M.S."/>
            <person name="Rider S.D."/>
        </authorList>
    </citation>
    <scope>NUCLEOTIDE SEQUENCE [LARGE SCALE GENOMIC DNA]</scope>
    <source>
        <strain evidence="1">Arlian Lab</strain>
        <tissue evidence="1">Whole body</tissue>
    </source>
</reference>
<dbReference type="SUPFAM" id="SSF48371">
    <property type="entry name" value="ARM repeat"/>
    <property type="match status" value="1"/>
</dbReference>
<dbReference type="GO" id="GO:2000641">
    <property type="term" value="P:regulation of early endosome to late endosome transport"/>
    <property type="evidence" value="ECO:0007669"/>
    <property type="project" value="InterPro"/>
</dbReference>
<dbReference type="PANTHER" id="PTHR36983">
    <property type="entry name" value="DNAJ HOMOLOG SUBFAMILY C MEMBER 13"/>
    <property type="match status" value="1"/>
</dbReference>
<organism evidence="1 2">
    <name type="scientific">Euroglyphus maynei</name>
    <name type="common">Mayne's house dust mite</name>
    <dbReference type="NCBI Taxonomy" id="6958"/>
    <lineage>
        <taxon>Eukaryota</taxon>
        <taxon>Metazoa</taxon>
        <taxon>Ecdysozoa</taxon>
        <taxon>Arthropoda</taxon>
        <taxon>Chelicerata</taxon>
        <taxon>Arachnida</taxon>
        <taxon>Acari</taxon>
        <taxon>Acariformes</taxon>
        <taxon>Sarcoptiformes</taxon>
        <taxon>Astigmata</taxon>
        <taxon>Psoroptidia</taxon>
        <taxon>Analgoidea</taxon>
        <taxon>Pyroglyphidae</taxon>
        <taxon>Pyroglyphinae</taxon>
        <taxon>Euroglyphus</taxon>
    </lineage>
</organism>
<evidence type="ECO:0000313" key="2">
    <source>
        <dbReference type="Proteomes" id="UP000194236"/>
    </source>
</evidence>
<dbReference type="GO" id="GO:0006898">
    <property type="term" value="P:receptor-mediated endocytosis"/>
    <property type="evidence" value="ECO:0007669"/>
    <property type="project" value="TreeGrafter"/>
</dbReference>
<dbReference type="EMBL" id="MUJZ01017446">
    <property type="protein sequence ID" value="OTF80603.1"/>
    <property type="molecule type" value="Genomic_DNA"/>
</dbReference>
<dbReference type="AlphaFoldDB" id="A0A1Y3BLC1"/>
<comment type="caution">
    <text evidence="1">The sequence shown here is derived from an EMBL/GenBank/DDBJ whole genome shotgun (WGS) entry which is preliminary data.</text>
</comment>
<dbReference type="GO" id="GO:0010008">
    <property type="term" value="C:endosome membrane"/>
    <property type="evidence" value="ECO:0007669"/>
    <property type="project" value="TreeGrafter"/>
</dbReference>
<name>A0A1Y3BLC1_EURMA</name>